<evidence type="ECO:0000259" key="2">
    <source>
        <dbReference type="Pfam" id="PF05170"/>
    </source>
</evidence>
<feature type="region of interest" description="Disordered" evidence="1">
    <location>
        <begin position="131"/>
        <end position="156"/>
    </location>
</feature>
<reference evidence="3" key="1">
    <citation type="submission" date="2021-06" db="EMBL/GenBank/DDBJ databases">
        <title>Elioraea tepida, sp. nov., a moderately thermophilic aerobic anoxygenic phototrophic bacterium isolated from an alkaline siliceous hot spring mat community in Yellowstone National Park, WY, USA.</title>
        <authorList>
            <person name="Saini M.K."/>
            <person name="Yoshida S."/>
            <person name="Sebastian A."/>
            <person name="Hirose S."/>
            <person name="Hara E."/>
            <person name="Tamaki H."/>
            <person name="Soulier N.T."/>
            <person name="Albert I."/>
            <person name="Hanada S."/>
            <person name="Bryant D.A."/>
            <person name="Tank M."/>
        </authorList>
    </citation>
    <scope>NUCLEOTIDE SEQUENCE</scope>
    <source>
        <strain evidence="3">MS-P2</strain>
    </source>
</reference>
<dbReference type="Pfam" id="PF05170">
    <property type="entry name" value="AsmA"/>
    <property type="match status" value="2"/>
</dbReference>
<protein>
    <submittedName>
        <fullName evidence="3">AsmA family protein</fullName>
    </submittedName>
</protein>
<keyword evidence="4" id="KW-1185">Reference proteome</keyword>
<dbReference type="InterPro" id="IPR052894">
    <property type="entry name" value="AsmA-related"/>
</dbReference>
<dbReference type="InterPro" id="IPR007844">
    <property type="entry name" value="AsmA"/>
</dbReference>
<evidence type="ECO:0000256" key="1">
    <source>
        <dbReference type="SAM" id="MobiDB-lite"/>
    </source>
</evidence>
<feature type="region of interest" description="Disordered" evidence="1">
    <location>
        <begin position="496"/>
        <end position="527"/>
    </location>
</feature>
<feature type="region of interest" description="Disordered" evidence="1">
    <location>
        <begin position="821"/>
        <end position="866"/>
    </location>
</feature>
<organism evidence="3 4">
    <name type="scientific">Elioraea tepida</name>
    <dbReference type="NCBI Taxonomy" id="2843330"/>
    <lineage>
        <taxon>Bacteria</taxon>
        <taxon>Pseudomonadati</taxon>
        <taxon>Pseudomonadota</taxon>
        <taxon>Alphaproteobacteria</taxon>
        <taxon>Acetobacterales</taxon>
        <taxon>Elioraeaceae</taxon>
        <taxon>Elioraea</taxon>
    </lineage>
</organism>
<sequence>MRLRTVLIAAGVVVALPIAGIAIFAATFDADAYKPRIAAAVKEATGRELALKGPIGLKLGLSPGLRVEDVAFANAPWGSRPEMARLRALEVEVSILPLLSGTLQVNRVVLVSPDILLETDADGRGNWEVAAPTRQGAPAPAGPAPTAPSAEPSPSAQRELFVGEVTVTDGTIAFRDGRTRQTTTLSLPRFAARAESRTSPLSLDLEASLNGNAFSLKGMVGPLARLLGTRGTGPWPIDLTLGAEGARATVKGSVAEPLTGKGFDLAVEASVPDLSRLSPFLPNVSLPPARDLSLSVQAADRGGPIPELRALAVRAGASDLEAIVPGLRLARLEVSAPDVRSPVRLALAATMRGAPVSAEGTLGPLGAFLPGAGPAPWPVDLRLGAAGAEATAKGTIARPRAAQGIDLALAATIPDLAALSPLAGGASLPAIKGVTFSARASDLRTGSGAALRDIALKLGESDLEGSAEVALGARPKLTADLRSRKIDADALLAAMDGAGSGQPEPARSGAASPTPVPAQRAGREARLIPDTPLPLAGLKAADASIRLALAELVFGGASYREAQATVALEAGRLKVDPFRVTAPGAPVSGSLSVDGSTDQPPVALVLRAPAIDLRQLIAAFGGGYRVNGTLELDLDLRGRGASPAAMASGLAGHVGLAGANLDIDNRLIDLVAGEVWRALVPGAPRDGVSNVRCLAVRFDSQGGTADARAFLFDTSLARVAGTGQVLLGPEQLRLRLVPTLKLAGGMSVPVTLGGTFLAPSVRVDAAGAAGSVVGALAGGAAAGAMQTPLGGIAGALVGRQAGSGAAAAPADDCATQLAIARGGRQGPVPAPETAAAPAPAPPPAQAPAQPQRPANPLQQILPRLGR</sequence>
<evidence type="ECO:0000313" key="3">
    <source>
        <dbReference type="EMBL" id="QXM24055.1"/>
    </source>
</evidence>
<gene>
    <name evidence="3" type="ORF">KO353_12310</name>
</gene>
<evidence type="ECO:0000313" key="4">
    <source>
        <dbReference type="Proteomes" id="UP000694001"/>
    </source>
</evidence>
<name>A0A975YIR0_9PROT</name>
<dbReference type="PANTHER" id="PTHR30441">
    <property type="entry name" value="DUF748 DOMAIN-CONTAINING PROTEIN"/>
    <property type="match status" value="1"/>
</dbReference>
<dbReference type="GO" id="GO:0090313">
    <property type="term" value="P:regulation of protein targeting to membrane"/>
    <property type="evidence" value="ECO:0007669"/>
    <property type="project" value="TreeGrafter"/>
</dbReference>
<dbReference type="Proteomes" id="UP000694001">
    <property type="component" value="Chromosome"/>
</dbReference>
<dbReference type="AlphaFoldDB" id="A0A975YIR0"/>
<feature type="compositionally biased region" description="Low complexity" evidence="1">
    <location>
        <begin position="846"/>
        <end position="859"/>
    </location>
</feature>
<feature type="domain" description="AsmA" evidence="2">
    <location>
        <begin position="459"/>
        <end position="660"/>
    </location>
</feature>
<dbReference type="KEGG" id="elio:KO353_12310"/>
<accession>A0A975YIR0</accession>
<proteinExistence type="predicted"/>
<feature type="domain" description="AsmA" evidence="2">
    <location>
        <begin position="6"/>
        <end position="181"/>
    </location>
</feature>
<dbReference type="PANTHER" id="PTHR30441:SF4">
    <property type="entry name" value="PROTEIN ASMA"/>
    <property type="match status" value="1"/>
</dbReference>
<dbReference type="GO" id="GO:0005886">
    <property type="term" value="C:plasma membrane"/>
    <property type="evidence" value="ECO:0007669"/>
    <property type="project" value="TreeGrafter"/>
</dbReference>
<dbReference type="RefSeq" id="WP_218285014.1">
    <property type="nucleotide sequence ID" value="NZ_CP076448.1"/>
</dbReference>
<dbReference type="EMBL" id="CP076448">
    <property type="protein sequence ID" value="QXM24055.1"/>
    <property type="molecule type" value="Genomic_DNA"/>
</dbReference>
<feature type="compositionally biased region" description="Low complexity" evidence="1">
    <location>
        <begin position="147"/>
        <end position="156"/>
    </location>
</feature>